<keyword evidence="5" id="KW-0067">ATP-binding</keyword>
<dbReference type="HOGENOM" id="CLU_000604_57_7_1"/>
<keyword evidence="11" id="KW-1185">Reference proteome</keyword>
<dbReference type="GO" id="GO:0016020">
    <property type="term" value="C:membrane"/>
    <property type="evidence" value="ECO:0007669"/>
    <property type="project" value="UniProtKB-SubCell"/>
</dbReference>
<dbReference type="InterPro" id="IPR017871">
    <property type="entry name" value="ABC_transporter-like_CS"/>
</dbReference>
<dbReference type="GO" id="GO:0005524">
    <property type="term" value="F:ATP binding"/>
    <property type="evidence" value="ECO:0007669"/>
    <property type="project" value="UniProtKB-KW"/>
</dbReference>
<evidence type="ECO:0000256" key="5">
    <source>
        <dbReference type="ARBA" id="ARBA00022840"/>
    </source>
</evidence>
<dbReference type="InterPro" id="IPR043926">
    <property type="entry name" value="ABCG_dom"/>
</dbReference>
<dbReference type="PROSITE" id="PS00211">
    <property type="entry name" value="ABC_TRANSPORTER_1"/>
    <property type="match status" value="1"/>
</dbReference>
<organism evidence="10 11">
    <name type="scientific">Emiliania huxleyi (strain CCMP1516)</name>
    <dbReference type="NCBI Taxonomy" id="280463"/>
    <lineage>
        <taxon>Eukaryota</taxon>
        <taxon>Haptista</taxon>
        <taxon>Haptophyta</taxon>
        <taxon>Prymnesiophyceae</taxon>
        <taxon>Isochrysidales</taxon>
        <taxon>Noelaerhabdaceae</taxon>
        <taxon>Emiliania</taxon>
    </lineage>
</organism>
<dbReference type="Gene3D" id="3.40.50.300">
    <property type="entry name" value="P-loop containing nucleotide triphosphate hydrolases"/>
    <property type="match status" value="1"/>
</dbReference>
<evidence type="ECO:0000256" key="7">
    <source>
        <dbReference type="ARBA" id="ARBA00023136"/>
    </source>
</evidence>
<evidence type="ECO:0000256" key="1">
    <source>
        <dbReference type="ARBA" id="ARBA00004141"/>
    </source>
</evidence>
<feature type="transmembrane region" description="Helical" evidence="8">
    <location>
        <begin position="465"/>
        <end position="485"/>
    </location>
</feature>
<evidence type="ECO:0000256" key="6">
    <source>
        <dbReference type="ARBA" id="ARBA00022989"/>
    </source>
</evidence>
<feature type="domain" description="ABC transporter" evidence="9">
    <location>
        <begin position="21"/>
        <end position="270"/>
    </location>
</feature>
<dbReference type="InterPro" id="IPR003439">
    <property type="entry name" value="ABC_transporter-like_ATP-bd"/>
</dbReference>
<name>A0A0D3I5Z1_EMIH1</name>
<dbReference type="PROSITE" id="PS50893">
    <property type="entry name" value="ABC_TRANSPORTER_2"/>
    <property type="match status" value="1"/>
</dbReference>
<reference evidence="11" key="1">
    <citation type="journal article" date="2013" name="Nature">
        <title>Pan genome of the phytoplankton Emiliania underpins its global distribution.</title>
        <authorList>
            <person name="Read B.A."/>
            <person name="Kegel J."/>
            <person name="Klute M.J."/>
            <person name="Kuo A."/>
            <person name="Lefebvre S.C."/>
            <person name="Maumus F."/>
            <person name="Mayer C."/>
            <person name="Miller J."/>
            <person name="Monier A."/>
            <person name="Salamov A."/>
            <person name="Young J."/>
            <person name="Aguilar M."/>
            <person name="Claverie J.M."/>
            <person name="Frickenhaus S."/>
            <person name="Gonzalez K."/>
            <person name="Herman E.K."/>
            <person name="Lin Y.C."/>
            <person name="Napier J."/>
            <person name="Ogata H."/>
            <person name="Sarno A.F."/>
            <person name="Shmutz J."/>
            <person name="Schroeder D."/>
            <person name="de Vargas C."/>
            <person name="Verret F."/>
            <person name="von Dassow P."/>
            <person name="Valentin K."/>
            <person name="Van de Peer Y."/>
            <person name="Wheeler G."/>
            <person name="Dacks J.B."/>
            <person name="Delwiche C.F."/>
            <person name="Dyhrman S.T."/>
            <person name="Glockner G."/>
            <person name="John U."/>
            <person name="Richards T."/>
            <person name="Worden A.Z."/>
            <person name="Zhang X."/>
            <person name="Grigoriev I.V."/>
            <person name="Allen A.E."/>
            <person name="Bidle K."/>
            <person name="Borodovsky M."/>
            <person name="Bowler C."/>
            <person name="Brownlee C."/>
            <person name="Cock J.M."/>
            <person name="Elias M."/>
            <person name="Gladyshev V.N."/>
            <person name="Groth M."/>
            <person name="Guda C."/>
            <person name="Hadaegh A."/>
            <person name="Iglesias-Rodriguez M.D."/>
            <person name="Jenkins J."/>
            <person name="Jones B.M."/>
            <person name="Lawson T."/>
            <person name="Leese F."/>
            <person name="Lindquist E."/>
            <person name="Lobanov A."/>
            <person name="Lomsadze A."/>
            <person name="Malik S.B."/>
            <person name="Marsh M.E."/>
            <person name="Mackinder L."/>
            <person name="Mock T."/>
            <person name="Mueller-Roeber B."/>
            <person name="Pagarete A."/>
            <person name="Parker M."/>
            <person name="Probert I."/>
            <person name="Quesneville H."/>
            <person name="Raines C."/>
            <person name="Rensing S.A."/>
            <person name="Riano-Pachon D.M."/>
            <person name="Richier S."/>
            <person name="Rokitta S."/>
            <person name="Shiraiwa Y."/>
            <person name="Soanes D.M."/>
            <person name="van der Giezen M."/>
            <person name="Wahlund T.M."/>
            <person name="Williams B."/>
            <person name="Wilson W."/>
            <person name="Wolfe G."/>
            <person name="Wurch L.L."/>
        </authorList>
    </citation>
    <scope>NUCLEOTIDE SEQUENCE</scope>
</reference>
<evidence type="ECO:0000256" key="2">
    <source>
        <dbReference type="ARBA" id="ARBA00022448"/>
    </source>
</evidence>
<evidence type="ECO:0000313" key="11">
    <source>
        <dbReference type="Proteomes" id="UP000013827"/>
    </source>
</evidence>
<evidence type="ECO:0000256" key="8">
    <source>
        <dbReference type="SAM" id="Phobius"/>
    </source>
</evidence>
<dbReference type="GeneID" id="17252824"/>
<dbReference type="AlphaFoldDB" id="A0A0D3I5Z1"/>
<keyword evidence="2" id="KW-0813">Transport</keyword>
<proteinExistence type="predicted"/>
<dbReference type="PaxDb" id="2903-EOD06676"/>
<dbReference type="InterPro" id="IPR027417">
    <property type="entry name" value="P-loop_NTPase"/>
</dbReference>
<protein>
    <recommendedName>
        <fullName evidence="9">ABC transporter domain-containing protein</fullName>
    </recommendedName>
</protein>
<keyword evidence="6 8" id="KW-1133">Transmembrane helix</keyword>
<reference evidence="10" key="2">
    <citation type="submission" date="2024-10" db="UniProtKB">
        <authorList>
            <consortium name="EnsemblProtists"/>
        </authorList>
    </citation>
    <scope>IDENTIFICATION</scope>
</reference>
<feature type="transmembrane region" description="Helical" evidence="8">
    <location>
        <begin position="432"/>
        <end position="453"/>
    </location>
</feature>
<dbReference type="GO" id="GO:0140359">
    <property type="term" value="F:ABC-type transporter activity"/>
    <property type="evidence" value="ECO:0007669"/>
    <property type="project" value="InterPro"/>
</dbReference>
<sequence length="767" mass="81580">MVVDAPAKPVRFEFKNCSYRVKVRSDGRGLGNTPACCVKTKDRYLLRNVSASVSSGEVLAVMGPSGAGKTTLLRMLALEKGPGTPYGNVTLNGHAFTRTVYTAHAASVEQEDSLWAFLTAREQLEYAVRLSRPALRSAERAAAVDELLGALGLESCQHTRAGNALVRGLSGGQRRRLSLALALAKEPLLVFLDEPTSGLDAAGAAAVMALLKSVARRVNAAILCTIHQPSSAVFAGFDKTLILSGGRAAYCGPASELVGYLASIGQPVPANTNPADHMLSIANADFTDASLVEEIIAQWSSKQPPPQTEEADCGSEQQPAGAGVATQFGVLLHKHGRLLLRDPIMYSARCVIFVVISLFLSIIYIDTRRRDSQEQLFPRLFLEAPTMGALPAAGAWWISNIAPALGLLPLLAQFLDLQILRRELRDGIYHPAVYAPMMFVLAFANLVPVYAVADWPWETLGLQCVIFAFTLAAFDCLAQAWFLGLLMNGFMMLPEDIIWPIRIFAYALPLRWQIQGSTYILWAMGDHTYGGTERCVFNATGEGECSQGFFCPDAPPTSCYGETGEEILDSFAANYSCFTSENTVALCMLYILLFALVCKLVYALALSAVRGGKMAPPASSSPNDLAQNNAQLPLRSAWRLAASNGYAFSLPSLGDPGGGEAAEEQEGAAAAAVARAAAADTPAAAAASAAASAGVDGSGGDLSGLLLVLAVSASSYVIKYGETLLPVVAEGDSLAVLAPLMVVAATGFNCWKWWQRSQEDRDFGGLI</sequence>
<dbReference type="Pfam" id="PF00005">
    <property type="entry name" value="ABC_tran"/>
    <property type="match status" value="1"/>
</dbReference>
<dbReference type="SMART" id="SM00382">
    <property type="entry name" value="AAA"/>
    <property type="match status" value="1"/>
</dbReference>
<dbReference type="InterPro" id="IPR050352">
    <property type="entry name" value="ABCG_transporters"/>
</dbReference>
<evidence type="ECO:0000259" key="9">
    <source>
        <dbReference type="PROSITE" id="PS50893"/>
    </source>
</evidence>
<dbReference type="Proteomes" id="UP000013827">
    <property type="component" value="Unassembled WGS sequence"/>
</dbReference>
<dbReference type="SUPFAM" id="SSF52540">
    <property type="entry name" value="P-loop containing nucleoside triphosphate hydrolases"/>
    <property type="match status" value="1"/>
</dbReference>
<dbReference type="RefSeq" id="XP_005759105.1">
    <property type="nucleotide sequence ID" value="XM_005759048.1"/>
</dbReference>
<dbReference type="EnsemblProtists" id="EOD06676">
    <property type="protein sequence ID" value="EOD06676"/>
    <property type="gene ID" value="EMIHUDRAFT_121221"/>
</dbReference>
<evidence type="ECO:0000313" key="10">
    <source>
        <dbReference type="EnsemblProtists" id="EOD06676"/>
    </source>
</evidence>
<feature type="transmembrane region" description="Helical" evidence="8">
    <location>
        <begin position="344"/>
        <end position="365"/>
    </location>
</feature>
<dbReference type="PANTHER" id="PTHR48041:SF139">
    <property type="entry name" value="PROTEIN SCARLET"/>
    <property type="match status" value="1"/>
</dbReference>
<feature type="transmembrane region" description="Helical" evidence="8">
    <location>
        <begin position="583"/>
        <end position="605"/>
    </location>
</feature>
<dbReference type="eggNOG" id="KOG0061">
    <property type="taxonomic scope" value="Eukaryota"/>
</dbReference>
<dbReference type="PANTHER" id="PTHR48041">
    <property type="entry name" value="ABC TRANSPORTER G FAMILY MEMBER 28"/>
    <property type="match status" value="1"/>
</dbReference>
<keyword evidence="4" id="KW-0547">Nucleotide-binding</keyword>
<dbReference type="KEGG" id="ehx:EMIHUDRAFT_121221"/>
<accession>A0A0D3I5Z1</accession>
<comment type="subcellular location">
    <subcellularLocation>
        <location evidence="1">Membrane</location>
        <topology evidence="1">Multi-pass membrane protein</topology>
    </subcellularLocation>
</comment>
<dbReference type="Pfam" id="PF19055">
    <property type="entry name" value="ABC2_membrane_7"/>
    <property type="match status" value="1"/>
</dbReference>
<dbReference type="GO" id="GO:0016887">
    <property type="term" value="F:ATP hydrolysis activity"/>
    <property type="evidence" value="ECO:0007669"/>
    <property type="project" value="InterPro"/>
</dbReference>
<evidence type="ECO:0000256" key="4">
    <source>
        <dbReference type="ARBA" id="ARBA00022741"/>
    </source>
</evidence>
<keyword evidence="7 8" id="KW-0472">Membrane</keyword>
<dbReference type="InterPro" id="IPR003593">
    <property type="entry name" value="AAA+_ATPase"/>
</dbReference>
<keyword evidence="3 8" id="KW-0812">Transmembrane</keyword>
<evidence type="ECO:0000256" key="3">
    <source>
        <dbReference type="ARBA" id="ARBA00022692"/>
    </source>
</evidence>